<dbReference type="Proteomes" id="UP000254925">
    <property type="component" value="Unassembled WGS sequence"/>
</dbReference>
<feature type="compositionally biased region" description="Low complexity" evidence="1">
    <location>
        <begin position="131"/>
        <end position="141"/>
    </location>
</feature>
<comment type="caution">
    <text evidence="2">The sequence shown here is derived from an EMBL/GenBank/DDBJ whole genome shotgun (WGS) entry which is preliminary data.</text>
</comment>
<feature type="compositionally biased region" description="Basic and acidic residues" evidence="1">
    <location>
        <begin position="58"/>
        <end position="83"/>
    </location>
</feature>
<reference evidence="2 3" key="1">
    <citation type="submission" date="2018-07" db="EMBL/GenBank/DDBJ databases">
        <title>Genomic Encyclopedia of Type Strains, Phase IV (KMG-IV): sequencing the most valuable type-strain genomes for metagenomic binning, comparative biology and taxonomic classification.</title>
        <authorList>
            <person name="Goeker M."/>
        </authorList>
    </citation>
    <scope>NUCLEOTIDE SEQUENCE [LARGE SCALE GENOMIC DNA]</scope>
    <source>
        <strain evidence="2 3">DSM 14364</strain>
    </source>
</reference>
<gene>
    <name evidence="2" type="ORF">DES45_103110</name>
</gene>
<feature type="compositionally biased region" description="Low complexity" evidence="1">
    <location>
        <begin position="197"/>
        <end position="209"/>
    </location>
</feature>
<proteinExistence type="predicted"/>
<evidence type="ECO:0000313" key="2">
    <source>
        <dbReference type="EMBL" id="RDI59854.1"/>
    </source>
</evidence>
<accession>A0A370HSE0</accession>
<dbReference type="AlphaFoldDB" id="A0A370HSE0"/>
<evidence type="ECO:0000256" key="1">
    <source>
        <dbReference type="SAM" id="MobiDB-lite"/>
    </source>
</evidence>
<feature type="compositionally biased region" description="Low complexity" evidence="1">
    <location>
        <begin position="154"/>
        <end position="163"/>
    </location>
</feature>
<feature type="compositionally biased region" description="Basic residues" evidence="1">
    <location>
        <begin position="217"/>
        <end position="227"/>
    </location>
</feature>
<keyword evidence="3" id="KW-1185">Reference proteome</keyword>
<name>A0A370HSE0_9HYPH</name>
<evidence type="ECO:0000313" key="3">
    <source>
        <dbReference type="Proteomes" id="UP000254925"/>
    </source>
</evidence>
<feature type="region of interest" description="Disordered" evidence="1">
    <location>
        <begin position="1"/>
        <end position="96"/>
    </location>
</feature>
<dbReference type="EMBL" id="QQBB01000003">
    <property type="protein sequence ID" value="RDI59854.1"/>
    <property type="molecule type" value="Genomic_DNA"/>
</dbReference>
<feature type="region of interest" description="Disordered" evidence="1">
    <location>
        <begin position="111"/>
        <end position="266"/>
    </location>
</feature>
<sequence>MPAGVPVQAGRPPAECREPEELRAADRADARRAFPRPDAERRVRRAGEPRRQAAWRARPPERAASDGAERREPVAGRLAERARVLQPTGAAVRPVAPGRQAAGLQLAVERQPGAGCGPEPLLAAGGATQVAGSGAAAGPGSRRTAEQGARPEVPARGAGAALRGPRRGLRGERAGLPRNHRGRRRDAGHVPPEPAVRRAPGRPAAGRARAAPDARRDRARRRLRRPGAGHVGGRGAAALQDCRGKPGRRREARTPSPAVWPCPGTQAASTEWRRLKEADWSLSWSRLVPWPT</sequence>
<protein>
    <submittedName>
        <fullName evidence="2">Uncharacterized protein</fullName>
    </submittedName>
</protein>
<feature type="compositionally biased region" description="Basic and acidic residues" evidence="1">
    <location>
        <begin position="14"/>
        <end position="51"/>
    </location>
</feature>
<organism evidence="2 3">
    <name type="scientific">Microvirga subterranea</name>
    <dbReference type="NCBI Taxonomy" id="186651"/>
    <lineage>
        <taxon>Bacteria</taxon>
        <taxon>Pseudomonadati</taxon>
        <taxon>Pseudomonadota</taxon>
        <taxon>Alphaproteobacteria</taxon>
        <taxon>Hyphomicrobiales</taxon>
        <taxon>Methylobacteriaceae</taxon>
        <taxon>Microvirga</taxon>
    </lineage>
</organism>